<dbReference type="EMBL" id="FOUB01000004">
    <property type="protein sequence ID" value="SFL77413.1"/>
    <property type="molecule type" value="Genomic_DNA"/>
</dbReference>
<evidence type="ECO:0000313" key="2">
    <source>
        <dbReference type="Proteomes" id="UP000183287"/>
    </source>
</evidence>
<reference evidence="2" key="1">
    <citation type="submission" date="2016-10" db="EMBL/GenBank/DDBJ databases">
        <authorList>
            <person name="Varghese N."/>
            <person name="Submissions S."/>
        </authorList>
    </citation>
    <scope>NUCLEOTIDE SEQUENCE [LARGE SCALE GENOMIC DNA]</scope>
    <source>
        <strain evidence="2">Nm44</strain>
    </source>
</reference>
<organism evidence="1 2">
    <name type="scientific">Nitrosomonas communis</name>
    <dbReference type="NCBI Taxonomy" id="44574"/>
    <lineage>
        <taxon>Bacteria</taxon>
        <taxon>Pseudomonadati</taxon>
        <taxon>Pseudomonadota</taxon>
        <taxon>Betaproteobacteria</taxon>
        <taxon>Nitrosomonadales</taxon>
        <taxon>Nitrosomonadaceae</taxon>
        <taxon>Nitrosomonas</taxon>
    </lineage>
</organism>
<dbReference type="AlphaFoldDB" id="A0A1I4KFN8"/>
<sequence>MSNDHTSIDRLYLDKFTRAPQALLLATRSLCIPVQAADSCANGTRANHRTTLALPASGAAGRAGLAWFPCPSVLRTPARSCDPSGMARMRKLNTTRVRRNNHRALRRMCLTSPSGAMCVALIAPYQLYYESDCSPAISVCGTLDFPPTISISETYDIEPRPLWPKGLLMDNRSL</sequence>
<gene>
    <name evidence="1" type="ORF">SAMN05421863_100432</name>
</gene>
<protein>
    <submittedName>
        <fullName evidence="1">Uncharacterized protein</fullName>
    </submittedName>
</protein>
<name>A0A1I4KFN8_9PROT</name>
<proteinExistence type="predicted"/>
<evidence type="ECO:0000313" key="1">
    <source>
        <dbReference type="EMBL" id="SFL77413.1"/>
    </source>
</evidence>
<accession>A0A1I4KFN8</accession>
<dbReference type="Proteomes" id="UP000183287">
    <property type="component" value="Unassembled WGS sequence"/>
</dbReference>
<keyword evidence="2" id="KW-1185">Reference proteome</keyword>